<sequence>MSASSGGAAGAGAGKNRRFTLEQVAELQGHVVINGMVYDITDWVIKSGGDVPCGEALASVMGRDASEALRASSHFHSSEAQALIESMRVGVVASVRDMELESPSPSSVVGLGNDDASAGRLAQSGGGGEIEDAGGRAGVAVTDTTARDPQHAMDESDGDSDEDDAAARARSGGSGAGANGAPPPSAGSGGAEATAMVSSPVGDGESAPGTEASSDVIVVRNPHTRPLHKLSVNLIVTYNHINEVYYAAKKKAKAAAKKSSHDDANFDYIIKPGEVFDNRYEIISRIGRGSFGQVAKGYDRLNKEKVALKIIKNKTAFFQQAKIERQLLQLLNSEDPEDVHCIVRLRDTFVYHSHLVLVFELLSYNLYDLLRHTNFQGVSLNLIRKFGAQILLALHFMSRPHINIIHCDLKPENILLQSPQRSAIKVIDFGSSCRSNEKLYSYIQSRFYRSPEVLLGIPYTAAIDMWSLGCILVEMHTGEPLFAGRTEADQMDKIISVCGMPPVEMLRAGVKVSRHFRLPDQSSDEYVYLRKDKIKPRRLDDIVGVETGGPAGRRKSMPGHSPAHYRVFVDLVRQMLIYDPDTRIKPAAALNHPFIMQREELHPADGSASAGAHPAPPNPDGSAAPPSSDAVAADASAADMTIEDDFDSNMVVEKPS</sequence>
<evidence type="ECO:0000313" key="16">
    <source>
        <dbReference type="Proteomes" id="UP000054408"/>
    </source>
</evidence>
<dbReference type="GO" id="GO:0005524">
    <property type="term" value="F:ATP binding"/>
    <property type="evidence" value="ECO:0007669"/>
    <property type="project" value="UniProtKB-UniRule"/>
</dbReference>
<comment type="catalytic activity">
    <reaction evidence="10">
        <text>L-tyrosyl-[protein] + ATP = O-phospho-L-tyrosyl-[protein] + ADP + H(+)</text>
        <dbReference type="Rhea" id="RHEA:10596"/>
        <dbReference type="Rhea" id="RHEA-COMP:10136"/>
        <dbReference type="Rhea" id="RHEA-COMP:20101"/>
        <dbReference type="ChEBI" id="CHEBI:15378"/>
        <dbReference type="ChEBI" id="CHEBI:30616"/>
        <dbReference type="ChEBI" id="CHEBI:46858"/>
        <dbReference type="ChEBI" id="CHEBI:61978"/>
        <dbReference type="ChEBI" id="CHEBI:456216"/>
        <dbReference type="EC" id="2.7.12.1"/>
    </reaction>
</comment>
<keyword evidence="3" id="KW-0723">Serine/threonine-protein kinase</keyword>
<dbReference type="EC" id="2.7.12.1" evidence="2"/>
<dbReference type="SUPFAM" id="SSF55856">
    <property type="entry name" value="Cytochrome b5-like heme/steroid binding domain"/>
    <property type="match status" value="1"/>
</dbReference>
<dbReference type="InterPro" id="IPR000719">
    <property type="entry name" value="Prot_kinase_dom"/>
</dbReference>
<dbReference type="Pfam" id="PF00069">
    <property type="entry name" value="Pkinase"/>
    <property type="match status" value="1"/>
</dbReference>
<dbReference type="SMART" id="SM01117">
    <property type="entry name" value="Cyt-b5"/>
    <property type="match status" value="1"/>
</dbReference>
<dbReference type="STRING" id="461836.A0A0L0D7N7"/>
<dbReference type="InterPro" id="IPR017441">
    <property type="entry name" value="Protein_kinase_ATP_BS"/>
</dbReference>
<evidence type="ECO:0000256" key="5">
    <source>
        <dbReference type="ARBA" id="ARBA00022741"/>
    </source>
</evidence>
<feature type="binding site" evidence="11">
    <location>
        <position position="309"/>
    </location>
    <ligand>
        <name>ATP</name>
        <dbReference type="ChEBI" id="CHEBI:30616"/>
    </ligand>
</feature>
<keyword evidence="16" id="KW-1185">Reference proteome</keyword>
<reference evidence="15 16" key="1">
    <citation type="submission" date="2010-05" db="EMBL/GenBank/DDBJ databases">
        <title>The Genome Sequence of Thecamonas trahens ATCC 50062.</title>
        <authorList>
            <consortium name="The Broad Institute Genome Sequencing Platform"/>
            <person name="Russ C."/>
            <person name="Cuomo C."/>
            <person name="Shea T."/>
            <person name="Young S.K."/>
            <person name="Zeng Q."/>
            <person name="Koehrsen M."/>
            <person name="Haas B."/>
            <person name="Borodovsky M."/>
            <person name="Guigo R."/>
            <person name="Alvarado L."/>
            <person name="Berlin A."/>
            <person name="Bochicchio J."/>
            <person name="Borenstein D."/>
            <person name="Chapman S."/>
            <person name="Chen Z."/>
            <person name="Freedman E."/>
            <person name="Gellesch M."/>
            <person name="Goldberg J."/>
            <person name="Griggs A."/>
            <person name="Gujja S."/>
            <person name="Heilman E."/>
            <person name="Heiman D."/>
            <person name="Hepburn T."/>
            <person name="Howarth C."/>
            <person name="Jen D."/>
            <person name="Larson L."/>
            <person name="Mehta T."/>
            <person name="Park D."/>
            <person name="Pearson M."/>
            <person name="Roberts A."/>
            <person name="Saif S."/>
            <person name="Shenoy N."/>
            <person name="Sisk P."/>
            <person name="Stolte C."/>
            <person name="Sykes S."/>
            <person name="Thomson T."/>
            <person name="Walk T."/>
            <person name="White J."/>
            <person name="Yandava C."/>
            <person name="Burger G."/>
            <person name="Gray M.W."/>
            <person name="Holland P.W.H."/>
            <person name="King N."/>
            <person name="Lang F.B.F."/>
            <person name="Roger A.J."/>
            <person name="Ruiz-Trillo I."/>
            <person name="Lander E."/>
            <person name="Nusbaum C."/>
        </authorList>
    </citation>
    <scope>NUCLEOTIDE SEQUENCE [LARGE SCALE GENOMIC DNA]</scope>
    <source>
        <strain evidence="15 16">ATCC 50062</strain>
    </source>
</reference>
<evidence type="ECO:0000256" key="4">
    <source>
        <dbReference type="ARBA" id="ARBA00022679"/>
    </source>
</evidence>
<dbReference type="SUPFAM" id="SSF56112">
    <property type="entry name" value="Protein kinase-like (PK-like)"/>
    <property type="match status" value="1"/>
</dbReference>
<evidence type="ECO:0000256" key="1">
    <source>
        <dbReference type="ARBA" id="ARBA00008867"/>
    </source>
</evidence>
<dbReference type="OrthoDB" id="9332038at2759"/>
<evidence type="ECO:0000256" key="11">
    <source>
        <dbReference type="PROSITE-ProRule" id="PRU10141"/>
    </source>
</evidence>
<comment type="catalytic activity">
    <reaction evidence="9">
        <text>L-threonyl-[protein] + ATP = O-phospho-L-threonyl-[protein] + ADP + H(+)</text>
        <dbReference type="Rhea" id="RHEA:46608"/>
        <dbReference type="Rhea" id="RHEA-COMP:11060"/>
        <dbReference type="Rhea" id="RHEA-COMP:11605"/>
        <dbReference type="ChEBI" id="CHEBI:15378"/>
        <dbReference type="ChEBI" id="CHEBI:30013"/>
        <dbReference type="ChEBI" id="CHEBI:30616"/>
        <dbReference type="ChEBI" id="CHEBI:61977"/>
        <dbReference type="ChEBI" id="CHEBI:456216"/>
        <dbReference type="EC" id="2.7.12.1"/>
    </reaction>
</comment>
<keyword evidence="6 15" id="KW-0418">Kinase</keyword>
<keyword evidence="4" id="KW-0808">Transferase</keyword>
<dbReference type="Pfam" id="PF00173">
    <property type="entry name" value="Cyt-b5"/>
    <property type="match status" value="1"/>
</dbReference>
<dbReference type="InterPro" id="IPR011009">
    <property type="entry name" value="Kinase-like_dom_sf"/>
</dbReference>
<proteinExistence type="inferred from homology"/>
<keyword evidence="5 11" id="KW-0547">Nucleotide-binding</keyword>
<dbReference type="PROSITE" id="PS50011">
    <property type="entry name" value="PROTEIN_KINASE_DOM"/>
    <property type="match status" value="1"/>
</dbReference>
<dbReference type="PROSITE" id="PS00107">
    <property type="entry name" value="PROTEIN_KINASE_ATP"/>
    <property type="match status" value="1"/>
</dbReference>
<feature type="region of interest" description="Disordered" evidence="12">
    <location>
        <begin position="101"/>
        <end position="212"/>
    </location>
</feature>
<dbReference type="PANTHER" id="PTHR24058">
    <property type="entry name" value="DUAL SPECIFICITY PROTEIN KINASE"/>
    <property type="match status" value="1"/>
</dbReference>
<dbReference type="InterPro" id="IPR050494">
    <property type="entry name" value="Ser_Thr_dual-spec_kinase"/>
</dbReference>
<dbReference type="SMART" id="SM00220">
    <property type="entry name" value="S_TKc"/>
    <property type="match status" value="1"/>
</dbReference>
<evidence type="ECO:0000256" key="2">
    <source>
        <dbReference type="ARBA" id="ARBA00013203"/>
    </source>
</evidence>
<feature type="compositionally biased region" description="Low complexity" evidence="12">
    <location>
        <begin position="604"/>
        <end position="613"/>
    </location>
</feature>
<dbReference type="PANTHER" id="PTHR24058:SF28">
    <property type="entry name" value="SERINE_THREONINE-PROTEIN KINASE MINIBRAIN"/>
    <property type="match status" value="1"/>
</dbReference>
<dbReference type="GO" id="GO:0004674">
    <property type="term" value="F:protein serine/threonine kinase activity"/>
    <property type="evidence" value="ECO:0007669"/>
    <property type="project" value="UniProtKB-KW"/>
</dbReference>
<evidence type="ECO:0000256" key="6">
    <source>
        <dbReference type="ARBA" id="ARBA00022777"/>
    </source>
</evidence>
<dbReference type="Gene3D" id="3.30.200.20">
    <property type="entry name" value="Phosphorylase Kinase, domain 1"/>
    <property type="match status" value="1"/>
</dbReference>
<evidence type="ECO:0000259" key="13">
    <source>
        <dbReference type="PROSITE" id="PS50011"/>
    </source>
</evidence>
<dbReference type="Gene3D" id="1.10.510.10">
    <property type="entry name" value="Transferase(Phosphotransferase) domain 1"/>
    <property type="match status" value="1"/>
</dbReference>
<feature type="compositionally biased region" description="Acidic residues" evidence="12">
    <location>
        <begin position="155"/>
        <end position="164"/>
    </location>
</feature>
<dbReference type="Proteomes" id="UP000054408">
    <property type="component" value="Unassembled WGS sequence"/>
</dbReference>
<evidence type="ECO:0000256" key="9">
    <source>
        <dbReference type="ARBA" id="ARBA00049308"/>
    </source>
</evidence>
<feature type="domain" description="Cytochrome b5 heme-binding" evidence="14">
    <location>
        <begin position="31"/>
        <end position="93"/>
    </location>
</feature>
<keyword evidence="7 11" id="KW-0067">ATP-binding</keyword>
<dbReference type="GO" id="GO:0004712">
    <property type="term" value="F:protein serine/threonine/tyrosine kinase activity"/>
    <property type="evidence" value="ECO:0007669"/>
    <property type="project" value="UniProtKB-EC"/>
</dbReference>
<dbReference type="EMBL" id="GL349449">
    <property type="protein sequence ID" value="KNC48066.1"/>
    <property type="molecule type" value="Genomic_DNA"/>
</dbReference>
<dbReference type="InterPro" id="IPR044131">
    <property type="entry name" value="PKc_DYR1A/1B"/>
</dbReference>
<evidence type="ECO:0000313" key="15">
    <source>
        <dbReference type="EMBL" id="KNC48066.1"/>
    </source>
</evidence>
<dbReference type="Gene3D" id="3.10.120.10">
    <property type="entry name" value="Cytochrome b5-like heme/steroid binding domain"/>
    <property type="match status" value="1"/>
</dbReference>
<accession>A0A0L0D7N7</accession>
<evidence type="ECO:0000259" key="14">
    <source>
        <dbReference type="PROSITE" id="PS50255"/>
    </source>
</evidence>
<dbReference type="eggNOG" id="KOG0667">
    <property type="taxonomic scope" value="Eukaryota"/>
</dbReference>
<evidence type="ECO:0000256" key="3">
    <source>
        <dbReference type="ARBA" id="ARBA00022527"/>
    </source>
</evidence>
<evidence type="ECO:0000256" key="10">
    <source>
        <dbReference type="ARBA" id="ARBA00051680"/>
    </source>
</evidence>
<organism evidence="15 16">
    <name type="scientific">Thecamonas trahens ATCC 50062</name>
    <dbReference type="NCBI Taxonomy" id="461836"/>
    <lineage>
        <taxon>Eukaryota</taxon>
        <taxon>Apusozoa</taxon>
        <taxon>Apusomonadida</taxon>
        <taxon>Apusomonadidae</taxon>
        <taxon>Thecamonas</taxon>
    </lineage>
</organism>
<dbReference type="RefSeq" id="XP_013759081.1">
    <property type="nucleotide sequence ID" value="XM_013903627.1"/>
</dbReference>
<protein>
    <recommendedName>
        <fullName evidence="2">dual-specificity kinase</fullName>
        <ecNumber evidence="2">2.7.12.1</ecNumber>
    </recommendedName>
</protein>
<comment type="similarity">
    <text evidence="1">Belongs to the protein kinase superfamily. CMGC Ser/Thr protein kinase family. MNB/DYRK subfamily.</text>
</comment>
<name>A0A0L0D7N7_THETB</name>
<gene>
    <name evidence="15" type="ORF">AMSG_04297</name>
</gene>
<evidence type="ECO:0000256" key="12">
    <source>
        <dbReference type="SAM" id="MobiDB-lite"/>
    </source>
</evidence>
<dbReference type="InterPro" id="IPR008271">
    <property type="entry name" value="Ser/Thr_kinase_AS"/>
</dbReference>
<dbReference type="OMA" id="YNHINEV"/>
<feature type="compositionally biased region" description="Low complexity" evidence="12">
    <location>
        <begin position="620"/>
        <end position="639"/>
    </location>
</feature>
<dbReference type="PROSITE" id="PS50255">
    <property type="entry name" value="CYTOCHROME_B5_2"/>
    <property type="match status" value="1"/>
</dbReference>
<dbReference type="InterPro" id="IPR036400">
    <property type="entry name" value="Cyt_B5-like_heme/steroid_sf"/>
</dbReference>
<feature type="compositionally biased region" description="Basic and acidic residues" evidence="12">
    <location>
        <begin position="145"/>
        <end position="154"/>
    </location>
</feature>
<feature type="region of interest" description="Disordered" evidence="12">
    <location>
        <begin position="603"/>
        <end position="656"/>
    </location>
</feature>
<comment type="catalytic activity">
    <reaction evidence="8">
        <text>L-seryl-[protein] + ATP = O-phospho-L-seryl-[protein] + ADP + H(+)</text>
        <dbReference type="Rhea" id="RHEA:17989"/>
        <dbReference type="Rhea" id="RHEA-COMP:9863"/>
        <dbReference type="Rhea" id="RHEA-COMP:11604"/>
        <dbReference type="ChEBI" id="CHEBI:15378"/>
        <dbReference type="ChEBI" id="CHEBI:29999"/>
        <dbReference type="ChEBI" id="CHEBI:30616"/>
        <dbReference type="ChEBI" id="CHEBI:83421"/>
        <dbReference type="ChEBI" id="CHEBI:456216"/>
        <dbReference type="EC" id="2.7.12.1"/>
    </reaction>
</comment>
<dbReference type="PROSITE" id="PS00108">
    <property type="entry name" value="PROTEIN_KINASE_ST"/>
    <property type="match status" value="1"/>
</dbReference>
<feature type="domain" description="Protein kinase" evidence="13">
    <location>
        <begin position="280"/>
        <end position="595"/>
    </location>
</feature>
<evidence type="ECO:0000256" key="7">
    <source>
        <dbReference type="ARBA" id="ARBA00022840"/>
    </source>
</evidence>
<dbReference type="AlphaFoldDB" id="A0A0L0D7N7"/>
<dbReference type="InterPro" id="IPR001199">
    <property type="entry name" value="Cyt_B5-like_heme/steroid-bd"/>
</dbReference>
<dbReference type="CDD" id="cd14226">
    <property type="entry name" value="PKc_DYRK1"/>
    <property type="match status" value="1"/>
</dbReference>
<evidence type="ECO:0000256" key="8">
    <source>
        <dbReference type="ARBA" id="ARBA00049003"/>
    </source>
</evidence>
<dbReference type="GeneID" id="25563849"/>